<dbReference type="EMBL" id="LSFN01000035">
    <property type="protein sequence ID" value="OAB72513.1"/>
    <property type="molecule type" value="Genomic_DNA"/>
</dbReference>
<comment type="similarity">
    <text evidence="1">Belongs to the AHA1 family.</text>
</comment>
<dbReference type="AlphaFoldDB" id="A0A162KR15"/>
<keyword evidence="4" id="KW-1185">Reference proteome</keyword>
<proteinExistence type="inferred from homology"/>
<protein>
    <submittedName>
        <fullName evidence="3">ATPase</fullName>
    </submittedName>
</protein>
<dbReference type="Gene3D" id="3.30.530.20">
    <property type="match status" value="1"/>
</dbReference>
<feature type="domain" description="Activator of Hsp90 ATPase homologue 1/2-like C-terminal" evidence="2">
    <location>
        <begin position="12"/>
        <end position="129"/>
    </location>
</feature>
<evidence type="ECO:0000313" key="3">
    <source>
        <dbReference type="EMBL" id="OAB72513.1"/>
    </source>
</evidence>
<dbReference type="CDD" id="cd07814">
    <property type="entry name" value="SRPBCC_CalC_Aha1-like"/>
    <property type="match status" value="1"/>
</dbReference>
<dbReference type="Pfam" id="PF08327">
    <property type="entry name" value="AHSA1"/>
    <property type="match status" value="1"/>
</dbReference>
<dbReference type="RefSeq" id="WP_068660088.1">
    <property type="nucleotide sequence ID" value="NZ_CP017770.1"/>
</dbReference>
<gene>
    <name evidence="3" type="ORF">PNBC_16610</name>
</gene>
<evidence type="ECO:0000313" key="4">
    <source>
        <dbReference type="Proteomes" id="UP000077134"/>
    </source>
</evidence>
<dbReference type="SUPFAM" id="SSF55961">
    <property type="entry name" value="Bet v1-like"/>
    <property type="match status" value="1"/>
</dbReference>
<reference evidence="3 4" key="1">
    <citation type="submission" date="2016-02" db="EMBL/GenBank/DDBJ databases">
        <title>Paenibacillus sp. LPB0068, isolated from Crassostrea gigas.</title>
        <authorList>
            <person name="Shin S.-K."/>
            <person name="Yi H."/>
        </authorList>
    </citation>
    <scope>NUCLEOTIDE SEQUENCE [LARGE SCALE GENOMIC DNA]</scope>
    <source>
        <strain evidence="3 4">LPB0068</strain>
    </source>
</reference>
<dbReference type="Proteomes" id="UP000077134">
    <property type="component" value="Unassembled WGS sequence"/>
</dbReference>
<evidence type="ECO:0000259" key="2">
    <source>
        <dbReference type="Pfam" id="PF08327"/>
    </source>
</evidence>
<dbReference type="STRING" id="1763538.LPB68_10165"/>
<dbReference type="KEGG" id="pcx:LPB68_10165"/>
<dbReference type="InterPro" id="IPR023393">
    <property type="entry name" value="START-like_dom_sf"/>
</dbReference>
<dbReference type="InterPro" id="IPR013538">
    <property type="entry name" value="ASHA1/2-like_C"/>
</dbReference>
<accession>A0A162KR15</accession>
<organism evidence="3 4">
    <name type="scientific">Paenibacillus crassostreae</name>
    <dbReference type="NCBI Taxonomy" id="1763538"/>
    <lineage>
        <taxon>Bacteria</taxon>
        <taxon>Bacillati</taxon>
        <taxon>Bacillota</taxon>
        <taxon>Bacilli</taxon>
        <taxon>Bacillales</taxon>
        <taxon>Paenibacillaceae</taxon>
        <taxon>Paenibacillus</taxon>
    </lineage>
</organism>
<evidence type="ECO:0000256" key="1">
    <source>
        <dbReference type="ARBA" id="ARBA00006817"/>
    </source>
</evidence>
<name>A0A162KR15_9BACL</name>
<dbReference type="OrthoDB" id="287565at2"/>
<sequence>MPNIEHLQIANVSSSIVYDALTTSKGLSEVWTNELIVQNRTGLINEFRFGSNDITKMEILEIVSNSRVVWKCIDSDPEWIDTLVSFEIEEKNQKSYITLKHSNWREITTFYRFCNYNWAIFLYSLKSYCEDGVGLPYQKRKF</sequence>
<comment type="caution">
    <text evidence="3">The sequence shown here is derived from an EMBL/GenBank/DDBJ whole genome shotgun (WGS) entry which is preliminary data.</text>
</comment>